<dbReference type="GO" id="GO:0006813">
    <property type="term" value="P:potassium ion transport"/>
    <property type="evidence" value="ECO:0007669"/>
    <property type="project" value="InterPro"/>
</dbReference>
<dbReference type="HOGENOM" id="CLU_005126_9_0_2"/>
<dbReference type="Gene3D" id="1.20.1530.20">
    <property type="match status" value="1"/>
</dbReference>
<dbReference type="GO" id="GO:0008324">
    <property type="term" value="F:monoatomic cation transmembrane transporter activity"/>
    <property type="evidence" value="ECO:0007669"/>
    <property type="project" value="InterPro"/>
</dbReference>
<feature type="transmembrane region" description="Helical" evidence="7">
    <location>
        <begin position="6"/>
        <end position="25"/>
    </location>
</feature>
<feature type="transmembrane region" description="Helical" evidence="7">
    <location>
        <begin position="182"/>
        <end position="203"/>
    </location>
</feature>
<feature type="transmembrane region" description="Helical" evidence="7">
    <location>
        <begin position="295"/>
        <end position="313"/>
    </location>
</feature>
<sequence>MVSQTDMLLAVVIVLACAIGVLFIGKKIHIPFIIGYFFTGIIVGPFGLHLITEEQVAVLAELGVILLMFTIGLEISLKNLLSMKKVVLIGGGLQVIVTTVLVWLALQMAGLPSNTALFLGMMVSSSSTAIVLNIYQSKGQMATKHGKIALGILIFQDLAVVPMMMLAPILAGPEETNLLGTVLNFVFGLVMLGVILIAAIYLVPKFLQKVALTRSNELFIISIVTICLGIAWLMSLNGVSLALGAFLAGVAISESDYSHEVIGQIMPIRDLLTSFFFVSIGMLLDLGFLTQHLPFLLVLAASLIMLKLVINFVSVKALGIATSVAFLSAFGLAQIGEFSFVLGATGYSSGILSDNVYQIFLAISIMTMILTPSVISMAPRFVDRFFPMPVPAGVGYSGSAEGVEDELPIGHVIIVGYGLTGHYVAKALKKVDIPYVILELNPETVANEKKLGENIHYGDASREAVLEFAGIEKAQTIVVSIPQMDTIKAILTTARRMNPKIGIITRSRYISETAELYRLGADEVIVDEKEAALQIFHRILSNQQVPVQDFDLYAKQARNEIYDKYIDLPINSNLAKAEPKGGKLDVIRLRAKQANDMMSKSKSRVEQIRVEQGAQIAGKRISEVQMRKNYGVSVIAVRCAGKADAVVSPDGDTILNEGDTAVVIGEPDAISSIMFLFAEKTE</sequence>
<dbReference type="GO" id="GO:0015297">
    <property type="term" value="F:antiporter activity"/>
    <property type="evidence" value="ECO:0007669"/>
    <property type="project" value="InterPro"/>
</dbReference>
<dbReference type="STRING" id="410358.Mlab_1188"/>
<dbReference type="Pfam" id="PF00999">
    <property type="entry name" value="Na_H_Exchanger"/>
    <property type="match status" value="1"/>
</dbReference>
<evidence type="ECO:0000259" key="9">
    <source>
        <dbReference type="PROSITE" id="PS51202"/>
    </source>
</evidence>
<feature type="transmembrane region" description="Helical" evidence="7">
    <location>
        <begin position="116"/>
        <end position="136"/>
    </location>
</feature>
<keyword evidence="6 7" id="KW-0472">Membrane</keyword>
<dbReference type="InterPro" id="IPR006153">
    <property type="entry name" value="Cation/H_exchanger_TM"/>
</dbReference>
<protein>
    <submittedName>
        <fullName evidence="10">Sodium/hydrogen exchanger</fullName>
    </submittedName>
</protein>
<dbReference type="GO" id="GO:1902600">
    <property type="term" value="P:proton transmembrane transport"/>
    <property type="evidence" value="ECO:0007669"/>
    <property type="project" value="InterPro"/>
</dbReference>
<dbReference type="Pfam" id="PF02254">
    <property type="entry name" value="TrkA_N"/>
    <property type="match status" value="1"/>
</dbReference>
<dbReference type="AlphaFoldDB" id="A2SSQ1"/>
<dbReference type="SUPFAM" id="SSF51735">
    <property type="entry name" value="NAD(P)-binding Rossmann-fold domains"/>
    <property type="match status" value="1"/>
</dbReference>
<dbReference type="OrthoDB" id="43518at2157"/>
<organism evidence="10 11">
    <name type="scientific">Methanocorpusculum labreanum (strain ATCC 43576 / DSM 4855 / Z)</name>
    <dbReference type="NCBI Taxonomy" id="410358"/>
    <lineage>
        <taxon>Archaea</taxon>
        <taxon>Methanobacteriati</taxon>
        <taxon>Methanobacteriota</taxon>
        <taxon>Stenosarchaea group</taxon>
        <taxon>Methanomicrobia</taxon>
        <taxon>Methanomicrobiales</taxon>
        <taxon>Methanocorpusculaceae</taxon>
        <taxon>Methanocorpusculum</taxon>
    </lineage>
</organism>
<dbReference type="PROSITE" id="PS51202">
    <property type="entry name" value="RCK_C"/>
    <property type="match status" value="1"/>
</dbReference>
<evidence type="ECO:0000259" key="8">
    <source>
        <dbReference type="PROSITE" id="PS51201"/>
    </source>
</evidence>
<feature type="transmembrane region" description="Helical" evidence="7">
    <location>
        <begin position="57"/>
        <end position="75"/>
    </location>
</feature>
<dbReference type="InterPro" id="IPR006037">
    <property type="entry name" value="RCK_C"/>
</dbReference>
<evidence type="ECO:0000256" key="2">
    <source>
        <dbReference type="ARBA" id="ARBA00005551"/>
    </source>
</evidence>
<dbReference type="EMBL" id="CP000559">
    <property type="protein sequence ID" value="ABN07357.1"/>
    <property type="molecule type" value="Genomic_DNA"/>
</dbReference>
<feature type="transmembrane region" description="Helical" evidence="7">
    <location>
        <begin position="240"/>
        <end position="259"/>
    </location>
</feature>
<evidence type="ECO:0000313" key="11">
    <source>
        <dbReference type="Proteomes" id="UP000000365"/>
    </source>
</evidence>
<keyword evidence="11" id="KW-1185">Reference proteome</keyword>
<keyword evidence="3" id="KW-0813">Transport</keyword>
<dbReference type="InterPro" id="IPR038770">
    <property type="entry name" value="Na+/solute_symporter_sf"/>
</dbReference>
<evidence type="ECO:0000256" key="3">
    <source>
        <dbReference type="ARBA" id="ARBA00022448"/>
    </source>
</evidence>
<comment type="subcellular location">
    <subcellularLocation>
        <location evidence="1">Membrane</location>
        <topology evidence="1">Multi-pass membrane protein</topology>
    </subcellularLocation>
</comment>
<evidence type="ECO:0000256" key="5">
    <source>
        <dbReference type="ARBA" id="ARBA00022989"/>
    </source>
</evidence>
<feature type="transmembrane region" description="Helical" evidence="7">
    <location>
        <begin position="320"/>
        <end position="344"/>
    </location>
</feature>
<feature type="domain" description="RCK C-terminal" evidence="9">
    <location>
        <begin position="592"/>
        <end position="679"/>
    </location>
</feature>
<feature type="transmembrane region" description="Helical" evidence="7">
    <location>
        <begin position="356"/>
        <end position="378"/>
    </location>
</feature>
<feature type="domain" description="RCK N-terminal" evidence="8">
    <location>
        <begin position="409"/>
        <end position="526"/>
    </location>
</feature>
<dbReference type="GO" id="GO:0016020">
    <property type="term" value="C:membrane"/>
    <property type="evidence" value="ECO:0007669"/>
    <property type="project" value="UniProtKB-SubCell"/>
</dbReference>
<dbReference type="SUPFAM" id="SSF116726">
    <property type="entry name" value="TrkA C-terminal domain-like"/>
    <property type="match status" value="1"/>
</dbReference>
<dbReference type="PANTHER" id="PTHR42751:SF3">
    <property type="entry name" value="SODIUM_GLUTAMATE SYMPORTER"/>
    <property type="match status" value="1"/>
</dbReference>
<dbReference type="Gene3D" id="3.40.50.720">
    <property type="entry name" value="NAD(P)-binding Rossmann-like Domain"/>
    <property type="match status" value="1"/>
</dbReference>
<evidence type="ECO:0000256" key="1">
    <source>
        <dbReference type="ARBA" id="ARBA00004141"/>
    </source>
</evidence>
<dbReference type="Gene3D" id="3.30.70.1450">
    <property type="entry name" value="Regulator of K+ conductance, C-terminal domain"/>
    <property type="match status" value="1"/>
</dbReference>
<proteinExistence type="inferred from homology"/>
<comment type="similarity">
    <text evidence="2">Belongs to the monovalent cation:proton antiporter 2 (CPA2) transporter (TC 2.A.37) family.</text>
</comment>
<keyword evidence="5 7" id="KW-1133">Transmembrane helix</keyword>
<dbReference type="Pfam" id="PF02080">
    <property type="entry name" value="TrkA_C"/>
    <property type="match status" value="1"/>
</dbReference>
<evidence type="ECO:0000256" key="6">
    <source>
        <dbReference type="ARBA" id="ARBA00023136"/>
    </source>
</evidence>
<dbReference type="KEGG" id="mla:Mlab_1188"/>
<accession>A2SSQ1</accession>
<dbReference type="InterPro" id="IPR036721">
    <property type="entry name" value="RCK_C_sf"/>
</dbReference>
<feature type="transmembrane region" description="Helical" evidence="7">
    <location>
        <begin position="271"/>
        <end position="289"/>
    </location>
</feature>
<dbReference type="InterPro" id="IPR036291">
    <property type="entry name" value="NAD(P)-bd_dom_sf"/>
</dbReference>
<feature type="transmembrane region" description="Helical" evidence="7">
    <location>
        <begin position="87"/>
        <end position="110"/>
    </location>
</feature>
<feature type="transmembrane region" description="Helical" evidence="7">
    <location>
        <begin position="32"/>
        <end position="51"/>
    </location>
</feature>
<dbReference type="GeneID" id="4794687"/>
<gene>
    <name evidence="10" type="ordered locus">Mlab_1188</name>
</gene>
<dbReference type="Proteomes" id="UP000000365">
    <property type="component" value="Chromosome"/>
</dbReference>
<dbReference type="RefSeq" id="WP_011833560.1">
    <property type="nucleotide sequence ID" value="NC_008942.1"/>
</dbReference>
<dbReference type="InterPro" id="IPR003148">
    <property type="entry name" value="RCK_N"/>
</dbReference>
<reference evidence="10 11" key="1">
    <citation type="journal article" date="2009" name="Stand. Genomic Sci.">
        <title>Complete genome sequence of Methanocorpusculum labreanum type strain Z.</title>
        <authorList>
            <person name="Anderson I.J."/>
            <person name="Sieprawska-Lupa M."/>
            <person name="Goltsman E."/>
            <person name="Lapidus A."/>
            <person name="Copeland A."/>
            <person name="Glavina Del Rio T."/>
            <person name="Tice H."/>
            <person name="Dalin E."/>
            <person name="Barry K."/>
            <person name="Pitluck S."/>
            <person name="Hauser L."/>
            <person name="Land M."/>
            <person name="Lucas S."/>
            <person name="Richardson P."/>
            <person name="Whitman W.B."/>
            <person name="Kyrpides N.C."/>
        </authorList>
    </citation>
    <scope>NUCLEOTIDE SEQUENCE [LARGE SCALE GENOMIC DNA]</scope>
    <source>
        <strain evidence="11">ATCC 43576 / DSM 4855 / Z</strain>
    </source>
</reference>
<dbReference type="PROSITE" id="PS51201">
    <property type="entry name" value="RCK_N"/>
    <property type="match status" value="1"/>
</dbReference>
<dbReference type="PANTHER" id="PTHR42751">
    <property type="entry name" value="SODIUM/HYDROGEN EXCHANGER FAMILY/TRKA DOMAIN PROTEIN"/>
    <property type="match status" value="1"/>
</dbReference>
<dbReference type="eggNOG" id="arCOG01955">
    <property type="taxonomic scope" value="Archaea"/>
</dbReference>
<feature type="transmembrane region" description="Helical" evidence="7">
    <location>
        <begin position="148"/>
        <end position="170"/>
    </location>
</feature>
<evidence type="ECO:0000313" key="10">
    <source>
        <dbReference type="EMBL" id="ABN07357.1"/>
    </source>
</evidence>
<name>A2SSQ1_METLZ</name>
<keyword evidence="4 7" id="KW-0812">Transmembrane</keyword>
<evidence type="ECO:0000256" key="4">
    <source>
        <dbReference type="ARBA" id="ARBA00022692"/>
    </source>
</evidence>
<evidence type="ECO:0000256" key="7">
    <source>
        <dbReference type="SAM" id="Phobius"/>
    </source>
</evidence>